<protein>
    <submittedName>
        <fullName evidence="3">Unannotated protein</fullName>
    </submittedName>
</protein>
<feature type="transmembrane region" description="Helical" evidence="1">
    <location>
        <begin position="35"/>
        <end position="57"/>
    </location>
</feature>
<name>A0A6J6JVW7_9ZZZZ</name>
<dbReference type="PANTHER" id="PTHR33392">
    <property type="entry name" value="POLYISOPRENYL-TEICHOIC ACID--PEPTIDOGLYCAN TEICHOIC ACID TRANSFERASE TAGU"/>
    <property type="match status" value="1"/>
</dbReference>
<dbReference type="NCBIfam" id="TIGR00350">
    <property type="entry name" value="lytR_cpsA_psr"/>
    <property type="match status" value="1"/>
</dbReference>
<dbReference type="AlphaFoldDB" id="A0A6J6JVW7"/>
<dbReference type="InterPro" id="IPR050922">
    <property type="entry name" value="LytR/CpsA/Psr_CW_biosynth"/>
</dbReference>
<dbReference type="PANTHER" id="PTHR33392:SF6">
    <property type="entry name" value="POLYISOPRENYL-TEICHOIC ACID--PEPTIDOGLYCAN TEICHOIC ACID TRANSFERASE TAGU"/>
    <property type="match status" value="1"/>
</dbReference>
<organism evidence="3">
    <name type="scientific">freshwater metagenome</name>
    <dbReference type="NCBI Taxonomy" id="449393"/>
    <lineage>
        <taxon>unclassified sequences</taxon>
        <taxon>metagenomes</taxon>
        <taxon>ecological metagenomes</taxon>
    </lineage>
</organism>
<dbReference type="Gene3D" id="3.40.630.190">
    <property type="entry name" value="LCP protein"/>
    <property type="match status" value="1"/>
</dbReference>
<accession>A0A6J6JVW7</accession>
<feature type="domain" description="Cell envelope-related transcriptional attenuator" evidence="2">
    <location>
        <begin position="114"/>
        <end position="270"/>
    </location>
</feature>
<keyword evidence="1" id="KW-0472">Membrane</keyword>
<dbReference type="Pfam" id="PF03816">
    <property type="entry name" value="LytR_cpsA_psr"/>
    <property type="match status" value="1"/>
</dbReference>
<gene>
    <name evidence="3" type="ORF">UFOPK2158_00645</name>
</gene>
<reference evidence="3" key="1">
    <citation type="submission" date="2020-05" db="EMBL/GenBank/DDBJ databases">
        <authorList>
            <person name="Chiriac C."/>
            <person name="Salcher M."/>
            <person name="Ghai R."/>
            <person name="Kavagutti S V."/>
        </authorList>
    </citation>
    <scope>NUCLEOTIDE SEQUENCE</scope>
</reference>
<keyword evidence="1" id="KW-1133">Transmembrane helix</keyword>
<evidence type="ECO:0000256" key="1">
    <source>
        <dbReference type="SAM" id="Phobius"/>
    </source>
</evidence>
<evidence type="ECO:0000313" key="3">
    <source>
        <dbReference type="EMBL" id="CAB4641651.1"/>
    </source>
</evidence>
<sequence>MENSAKPPAPSLFESSAGYPQPLHGIQTRLAGWRLVTALAAGLVSVLVLSTGIVLGLTVQSLQANLVTVALDGPGAPVLPNIGDIEGGFNVLVVGSDTRVGQGDQFDFIESELNDVNVLVHVSENHDRAIVVSFPRDLLIDIPSCPRGDGTSSEPQTMSPLNTTMGIGGLPCVAMALEQLTGLDIGYAGLMTFTGVAQLSTAVGGVEVCVTAPLVDPWSGVNLPEAGYHTLEGGQALAFLRTRKGVGDGSDLARISSQQVYMAALVRTLQADGVFNDSRKLYGIASIASQTMVLSTSLSQLDVMVSMARALSGVPNENIIFIQYPVLDADPELFPGRVIPHPDLGRVVAERLATDEPFTLADGSLGFGSTTDGTAGGSQASAPGGVEVLEGLVGQTAGDETRAVPR</sequence>
<dbReference type="InterPro" id="IPR004474">
    <property type="entry name" value="LytR_CpsA_psr"/>
</dbReference>
<evidence type="ECO:0000259" key="2">
    <source>
        <dbReference type="Pfam" id="PF03816"/>
    </source>
</evidence>
<dbReference type="EMBL" id="CAEZVY010000055">
    <property type="protein sequence ID" value="CAB4641651.1"/>
    <property type="molecule type" value="Genomic_DNA"/>
</dbReference>
<keyword evidence="1" id="KW-0812">Transmembrane</keyword>
<proteinExistence type="predicted"/>